<keyword evidence="3" id="KW-1185">Reference proteome</keyword>
<feature type="transmembrane region" description="Helical" evidence="1">
    <location>
        <begin position="110"/>
        <end position="127"/>
    </location>
</feature>
<feature type="transmembrane region" description="Helical" evidence="1">
    <location>
        <begin position="65"/>
        <end position="90"/>
    </location>
</feature>
<proteinExistence type="predicted"/>
<evidence type="ECO:0000313" key="3">
    <source>
        <dbReference type="Proteomes" id="UP001596108"/>
    </source>
</evidence>
<feature type="transmembrane region" description="Helical" evidence="1">
    <location>
        <begin position="7"/>
        <end position="26"/>
    </location>
</feature>
<organism evidence="2 3">
    <name type="scientific">Cohnella yongneupensis</name>
    <dbReference type="NCBI Taxonomy" id="425006"/>
    <lineage>
        <taxon>Bacteria</taxon>
        <taxon>Bacillati</taxon>
        <taxon>Bacillota</taxon>
        <taxon>Bacilli</taxon>
        <taxon>Bacillales</taxon>
        <taxon>Paenibacillaceae</taxon>
        <taxon>Cohnella</taxon>
    </lineage>
</organism>
<dbReference type="Proteomes" id="UP001596108">
    <property type="component" value="Unassembled WGS sequence"/>
</dbReference>
<comment type="caution">
    <text evidence="2">The sequence shown here is derived from an EMBL/GenBank/DDBJ whole genome shotgun (WGS) entry which is preliminary data.</text>
</comment>
<sequence length="160" mass="18244">MIRLAYLFPYVTWFIVSCLLVEQTWLEARFRLYTFIIISLIIAAALELVRNKWLNVSPEMTRARWIAYVVANALLGIPLSAVVVIAAVPFGFYGPFDFEDQQGYENWQQYFVLGYGLIWFVANALIIKPVDWKGILLLFGSLVIMLITSTVIGIIAAIFI</sequence>
<feature type="transmembrane region" description="Helical" evidence="1">
    <location>
        <begin position="32"/>
        <end position="49"/>
    </location>
</feature>
<accession>A0ABW0R4V7</accession>
<gene>
    <name evidence="2" type="ORF">ACFPQ4_18275</name>
</gene>
<dbReference type="RefSeq" id="WP_378113325.1">
    <property type="nucleotide sequence ID" value="NZ_JBHSNC010000053.1"/>
</dbReference>
<evidence type="ECO:0000313" key="2">
    <source>
        <dbReference type="EMBL" id="MFC5531370.1"/>
    </source>
</evidence>
<name>A0ABW0R4V7_9BACL</name>
<dbReference type="EMBL" id="JBHSNC010000053">
    <property type="protein sequence ID" value="MFC5531370.1"/>
    <property type="molecule type" value="Genomic_DNA"/>
</dbReference>
<keyword evidence="1" id="KW-1133">Transmembrane helix</keyword>
<keyword evidence="1" id="KW-0472">Membrane</keyword>
<reference evidence="3" key="1">
    <citation type="journal article" date="2019" name="Int. J. Syst. Evol. Microbiol.">
        <title>The Global Catalogue of Microorganisms (GCM) 10K type strain sequencing project: providing services to taxonomists for standard genome sequencing and annotation.</title>
        <authorList>
            <consortium name="The Broad Institute Genomics Platform"/>
            <consortium name="The Broad Institute Genome Sequencing Center for Infectious Disease"/>
            <person name="Wu L."/>
            <person name="Ma J."/>
        </authorList>
    </citation>
    <scope>NUCLEOTIDE SEQUENCE [LARGE SCALE GENOMIC DNA]</scope>
    <source>
        <strain evidence="3">CGMCC 1.18578</strain>
    </source>
</reference>
<protein>
    <submittedName>
        <fullName evidence="2">Uncharacterized protein</fullName>
    </submittedName>
</protein>
<keyword evidence="1" id="KW-0812">Transmembrane</keyword>
<evidence type="ECO:0000256" key="1">
    <source>
        <dbReference type="SAM" id="Phobius"/>
    </source>
</evidence>
<feature type="transmembrane region" description="Helical" evidence="1">
    <location>
        <begin position="134"/>
        <end position="159"/>
    </location>
</feature>
<dbReference type="PROSITE" id="PS51257">
    <property type="entry name" value="PROKAR_LIPOPROTEIN"/>
    <property type="match status" value="1"/>
</dbReference>